<dbReference type="EMBL" id="CP071795">
    <property type="protein sequence ID" value="QTD37616.1"/>
    <property type="molecule type" value="Genomic_DNA"/>
</dbReference>
<sequence>MVYLLNGNKTLAEILNEKQFYISIIIELELLADKETTDEKEKVVKEFVSVYYMGNSTHLSNEENPCYP</sequence>
<organism evidence="1 2">
    <name type="scientific">Polaribacter batillariae</name>
    <dbReference type="NCBI Taxonomy" id="2808900"/>
    <lineage>
        <taxon>Bacteria</taxon>
        <taxon>Pseudomonadati</taxon>
        <taxon>Bacteroidota</taxon>
        <taxon>Flavobacteriia</taxon>
        <taxon>Flavobacteriales</taxon>
        <taxon>Flavobacteriaceae</taxon>
    </lineage>
</organism>
<gene>
    <name evidence="1" type="ORF">JL193_16350</name>
</gene>
<dbReference type="Proteomes" id="UP000663935">
    <property type="component" value="Chromosome"/>
</dbReference>
<evidence type="ECO:0000313" key="1">
    <source>
        <dbReference type="EMBL" id="QTD37616.1"/>
    </source>
</evidence>
<accession>A0ABX7STW9</accession>
<proteinExistence type="predicted"/>
<keyword evidence="2" id="KW-1185">Reference proteome</keyword>
<reference evidence="1 2" key="1">
    <citation type="submission" date="2021-03" db="EMBL/GenBank/DDBJ databases">
        <title>Complete genome of Polaribacter_sp.G4M1.</title>
        <authorList>
            <person name="Jeong S.W."/>
            <person name="Bae J.W."/>
        </authorList>
    </citation>
    <scope>NUCLEOTIDE SEQUENCE [LARGE SCALE GENOMIC DNA]</scope>
    <source>
        <strain evidence="1 2">G4M1</strain>
    </source>
</reference>
<evidence type="ECO:0000313" key="2">
    <source>
        <dbReference type="Proteomes" id="UP000663935"/>
    </source>
</evidence>
<protein>
    <submittedName>
        <fullName evidence="1">Uncharacterized protein</fullName>
    </submittedName>
</protein>
<name>A0ABX7STW9_9FLAO</name>
<dbReference type="RefSeq" id="WP_207971781.1">
    <property type="nucleotide sequence ID" value="NZ_CP071795.1"/>
</dbReference>